<evidence type="ECO:0000313" key="2">
    <source>
        <dbReference type="Proteomes" id="UP000198795"/>
    </source>
</evidence>
<evidence type="ECO:0000313" key="1">
    <source>
        <dbReference type="EMBL" id="SDO25142.1"/>
    </source>
</evidence>
<gene>
    <name evidence="1" type="ORF">SAMN04488061_0695</name>
</gene>
<protein>
    <recommendedName>
        <fullName evidence="3">HEPN domain-containing protein</fullName>
    </recommendedName>
</protein>
<sequence>MSWRLIVKCNRIRHLPADWPIRVASMKRRGWGRVIFQYSAEVFADAYEGVRCARLAVETYLDKAIATSSSLSGLPVTIRYVPIAMPEITRGRYPERSKLRKKERLYDCAPQLDYDVFVRGTFEQQLREYLRGFALSVPYLADLGATQEQIEEFEAILADAVERIIAERPEQTRH</sequence>
<proteinExistence type="predicted"/>
<dbReference type="EMBL" id="FNJC01000001">
    <property type="protein sequence ID" value="SDO25142.1"/>
    <property type="molecule type" value="Genomic_DNA"/>
</dbReference>
<keyword evidence="2" id="KW-1185">Reference proteome</keyword>
<comment type="caution">
    <text evidence="1">The sequence shown here is derived from an EMBL/GenBank/DDBJ whole genome shotgun (WGS) entry which is preliminary data.</text>
</comment>
<organism evidence="1 2">
    <name type="scientific">Filomicrobium insigne</name>
    <dbReference type="NCBI Taxonomy" id="418854"/>
    <lineage>
        <taxon>Bacteria</taxon>
        <taxon>Pseudomonadati</taxon>
        <taxon>Pseudomonadota</taxon>
        <taxon>Alphaproteobacteria</taxon>
        <taxon>Hyphomicrobiales</taxon>
        <taxon>Hyphomicrobiaceae</taxon>
        <taxon>Filomicrobium</taxon>
    </lineage>
</organism>
<reference evidence="1 2" key="1">
    <citation type="submission" date="2016-10" db="EMBL/GenBank/DDBJ databases">
        <authorList>
            <person name="Varghese N."/>
            <person name="Submissions S."/>
        </authorList>
    </citation>
    <scope>NUCLEOTIDE SEQUENCE [LARGE SCALE GENOMIC DNA]</scope>
    <source>
        <strain evidence="1 2">CGMCC 1.6497</strain>
    </source>
</reference>
<evidence type="ECO:0008006" key="3">
    <source>
        <dbReference type="Google" id="ProtNLM"/>
    </source>
</evidence>
<dbReference type="Proteomes" id="UP000198795">
    <property type="component" value="Unassembled WGS sequence"/>
</dbReference>
<accession>A0A1H0I110</accession>
<name>A0A1H0I110_9HYPH</name>